<dbReference type="NCBIfam" id="TIGR03142">
    <property type="entry name" value="cytochro_ccmI"/>
    <property type="match status" value="1"/>
</dbReference>
<name>A0A1W6ZV21_9HYPH</name>
<dbReference type="InterPro" id="IPR056413">
    <property type="entry name" value="TPR_CcmH_CycH"/>
</dbReference>
<dbReference type="RefSeq" id="WP_086089366.1">
    <property type="nucleotide sequence ID" value="NZ_CP021112.1"/>
</dbReference>
<dbReference type="KEGG" id="psin:CAK95_19140"/>
<keyword evidence="2" id="KW-0677">Repeat</keyword>
<dbReference type="GO" id="GO:0005886">
    <property type="term" value="C:plasma membrane"/>
    <property type="evidence" value="ECO:0007669"/>
    <property type="project" value="TreeGrafter"/>
</dbReference>
<dbReference type="OrthoDB" id="9815847at2"/>
<reference evidence="6 7" key="1">
    <citation type="submission" date="2017-05" db="EMBL/GenBank/DDBJ databases">
        <title>Full genome sequence of Pseudorhodoplanes sinuspersici.</title>
        <authorList>
            <person name="Dastgheib S.M.M."/>
            <person name="Shavandi M."/>
            <person name="Tirandaz H."/>
        </authorList>
    </citation>
    <scope>NUCLEOTIDE SEQUENCE [LARGE SCALE GENOMIC DNA]</scope>
    <source>
        <strain evidence="6 7">RIPI110</strain>
    </source>
</reference>
<feature type="domain" description="Cytochrome c-type biogenesis protein H TPR" evidence="5">
    <location>
        <begin position="135"/>
        <end position="261"/>
    </location>
</feature>
<dbReference type="STRING" id="1235591.CAK95_19140"/>
<evidence type="ECO:0000256" key="2">
    <source>
        <dbReference type="ARBA" id="ARBA00022737"/>
    </source>
</evidence>
<organism evidence="6 7">
    <name type="scientific">Pseudorhodoplanes sinuspersici</name>
    <dbReference type="NCBI Taxonomy" id="1235591"/>
    <lineage>
        <taxon>Bacteria</taxon>
        <taxon>Pseudomonadati</taxon>
        <taxon>Pseudomonadota</taxon>
        <taxon>Alphaproteobacteria</taxon>
        <taxon>Hyphomicrobiales</taxon>
        <taxon>Pseudorhodoplanes</taxon>
    </lineage>
</organism>
<comment type="subcellular location">
    <subcellularLocation>
        <location evidence="1">Cell envelope</location>
    </subcellularLocation>
</comment>
<dbReference type="AlphaFoldDB" id="A0A1W6ZV21"/>
<accession>A0A1W6ZV21</accession>
<dbReference type="PANTHER" id="PTHR47870:SF1">
    <property type="entry name" value="CYTOCHROME C-TYPE BIOGENESIS PROTEIN CCMH"/>
    <property type="match status" value="1"/>
</dbReference>
<dbReference type="Proteomes" id="UP000194137">
    <property type="component" value="Chromosome"/>
</dbReference>
<dbReference type="PANTHER" id="PTHR47870">
    <property type="entry name" value="CYTOCHROME C-TYPE BIOGENESIS PROTEIN CCMH"/>
    <property type="match status" value="1"/>
</dbReference>
<sequence length="382" mass="41626">MTLFLILALMTAAAIFAVLWPLSRRPPEAATDGYDVAVYRDQLDEVERDRKSGLIADSEAEAARLEISRRLLGAADREVQPSSEVAGSLWRRRVAALTALIALPVIAAGLYINWGSPHLPGAPLAARLDLPPEQRSIESMVAQVEAHLERNPEDGRGWDVVAPVYMRMGRYNDAVRARANALRLLGASADREADLGEAMVAAGNSIVTADAKASFERALKIDPNHLKAQYFIGLAAEQDGRPEEAAQIWRAMLARAPANAPFRPLVVQSLARVDKGEPPKGIAVEPRAPQPGPTQEDMAAAQQLTPEQRTQMVRGMVDRLAERLKTDTADFEGWLRLVRAYVVMGDADKAREALVNARNAIGSDDDKRRRLDDLAKGLGIDG</sequence>
<protein>
    <submittedName>
        <fullName evidence="6">C-type cytochrome biogenesis protein CcmI</fullName>
    </submittedName>
</protein>
<dbReference type="InterPro" id="IPR017560">
    <property type="entry name" value="Cyt_c_biogenesis_CcmI"/>
</dbReference>
<dbReference type="Gene3D" id="1.25.40.10">
    <property type="entry name" value="Tetratricopeptide repeat domain"/>
    <property type="match status" value="2"/>
</dbReference>
<keyword evidence="4" id="KW-0802">TPR repeat</keyword>
<keyword evidence="3" id="KW-0201">Cytochrome c-type biogenesis</keyword>
<keyword evidence="7" id="KW-1185">Reference proteome</keyword>
<dbReference type="EMBL" id="CP021112">
    <property type="protein sequence ID" value="ARQ00971.1"/>
    <property type="molecule type" value="Genomic_DNA"/>
</dbReference>
<dbReference type="InterPro" id="IPR051263">
    <property type="entry name" value="C-type_cytochrome_biogenesis"/>
</dbReference>
<evidence type="ECO:0000313" key="7">
    <source>
        <dbReference type="Proteomes" id="UP000194137"/>
    </source>
</evidence>
<dbReference type="SUPFAM" id="SSF48452">
    <property type="entry name" value="TPR-like"/>
    <property type="match status" value="1"/>
</dbReference>
<dbReference type="Pfam" id="PF23914">
    <property type="entry name" value="TPR_CcmH_CycH"/>
    <property type="match status" value="1"/>
</dbReference>
<dbReference type="InterPro" id="IPR011990">
    <property type="entry name" value="TPR-like_helical_dom_sf"/>
</dbReference>
<evidence type="ECO:0000256" key="3">
    <source>
        <dbReference type="ARBA" id="ARBA00022748"/>
    </source>
</evidence>
<gene>
    <name evidence="6" type="ORF">CAK95_19140</name>
</gene>
<dbReference type="GO" id="GO:0017004">
    <property type="term" value="P:cytochrome complex assembly"/>
    <property type="evidence" value="ECO:0007669"/>
    <property type="project" value="UniProtKB-KW"/>
</dbReference>
<dbReference type="GO" id="GO:0030313">
    <property type="term" value="C:cell envelope"/>
    <property type="evidence" value="ECO:0007669"/>
    <property type="project" value="UniProtKB-SubCell"/>
</dbReference>
<evidence type="ECO:0000313" key="6">
    <source>
        <dbReference type="EMBL" id="ARQ00971.1"/>
    </source>
</evidence>
<evidence type="ECO:0000259" key="5">
    <source>
        <dbReference type="Pfam" id="PF23914"/>
    </source>
</evidence>
<evidence type="ECO:0000256" key="1">
    <source>
        <dbReference type="ARBA" id="ARBA00004196"/>
    </source>
</evidence>
<proteinExistence type="predicted"/>
<evidence type="ECO:0000256" key="4">
    <source>
        <dbReference type="ARBA" id="ARBA00022803"/>
    </source>
</evidence>